<evidence type="ECO:0000313" key="2">
    <source>
        <dbReference type="EMBL" id="HIZ18023.1"/>
    </source>
</evidence>
<keyword evidence="1" id="KW-0472">Membrane</keyword>
<sequence length="78" mass="7847">MEDACLGARLPLAGVGGERGQSTVEYLLVLVAFVSVIGALGLLWHAGRDGVLVGLATQSASHGVGQGGVSLLKDVLGY</sequence>
<proteinExistence type="predicted"/>
<protein>
    <submittedName>
        <fullName evidence="2">Uncharacterized protein</fullName>
    </submittedName>
</protein>
<accession>A0A9D2DJF0</accession>
<keyword evidence="1" id="KW-1133">Transmembrane helix</keyword>
<dbReference type="AlphaFoldDB" id="A0A9D2DJF0"/>
<name>A0A9D2DJF0_9ACTN</name>
<reference evidence="2" key="2">
    <citation type="submission" date="2021-04" db="EMBL/GenBank/DDBJ databases">
        <authorList>
            <person name="Gilroy R."/>
        </authorList>
    </citation>
    <scope>NUCLEOTIDE SEQUENCE</scope>
    <source>
        <strain evidence="2">ChiHecolR3B27-1887</strain>
    </source>
</reference>
<dbReference type="EMBL" id="DXBZ01000054">
    <property type="protein sequence ID" value="HIZ18023.1"/>
    <property type="molecule type" value="Genomic_DNA"/>
</dbReference>
<feature type="transmembrane region" description="Helical" evidence="1">
    <location>
        <begin position="26"/>
        <end position="44"/>
    </location>
</feature>
<dbReference type="Proteomes" id="UP000824029">
    <property type="component" value="Unassembled WGS sequence"/>
</dbReference>
<reference evidence="2" key="1">
    <citation type="journal article" date="2021" name="PeerJ">
        <title>Extensive microbial diversity within the chicken gut microbiome revealed by metagenomics and culture.</title>
        <authorList>
            <person name="Gilroy R."/>
            <person name="Ravi A."/>
            <person name="Getino M."/>
            <person name="Pursley I."/>
            <person name="Horton D.L."/>
            <person name="Alikhan N.F."/>
            <person name="Baker D."/>
            <person name="Gharbi K."/>
            <person name="Hall N."/>
            <person name="Watson M."/>
            <person name="Adriaenssens E.M."/>
            <person name="Foster-Nyarko E."/>
            <person name="Jarju S."/>
            <person name="Secka A."/>
            <person name="Antonio M."/>
            <person name="Oren A."/>
            <person name="Chaudhuri R.R."/>
            <person name="La Ragione R."/>
            <person name="Hildebrand F."/>
            <person name="Pallen M.J."/>
        </authorList>
    </citation>
    <scope>NUCLEOTIDE SEQUENCE</scope>
    <source>
        <strain evidence="2">ChiHecolR3B27-1887</strain>
    </source>
</reference>
<gene>
    <name evidence="2" type="ORF">IAA22_02780</name>
</gene>
<keyword evidence="1" id="KW-0812">Transmembrane</keyword>
<comment type="caution">
    <text evidence="2">The sequence shown here is derived from an EMBL/GenBank/DDBJ whole genome shotgun (WGS) entry which is preliminary data.</text>
</comment>
<evidence type="ECO:0000313" key="3">
    <source>
        <dbReference type="Proteomes" id="UP000824029"/>
    </source>
</evidence>
<evidence type="ECO:0000256" key="1">
    <source>
        <dbReference type="SAM" id="Phobius"/>
    </source>
</evidence>
<organism evidence="2 3">
    <name type="scientific">Candidatus Olsenella stercoravium</name>
    <dbReference type="NCBI Taxonomy" id="2838713"/>
    <lineage>
        <taxon>Bacteria</taxon>
        <taxon>Bacillati</taxon>
        <taxon>Actinomycetota</taxon>
        <taxon>Coriobacteriia</taxon>
        <taxon>Coriobacteriales</taxon>
        <taxon>Atopobiaceae</taxon>
        <taxon>Olsenella</taxon>
    </lineage>
</organism>